<evidence type="ECO:0000313" key="2">
    <source>
        <dbReference type="Proteomes" id="UP001196873"/>
    </source>
</evidence>
<gene>
    <name evidence="1" type="ORF">KZY68_13700</name>
</gene>
<dbReference type="AlphaFoldDB" id="A0AAW4NT61"/>
<dbReference type="Proteomes" id="UP001196873">
    <property type="component" value="Unassembled WGS sequence"/>
</dbReference>
<dbReference type="EMBL" id="JAHXRF010000042">
    <property type="protein sequence ID" value="MBW4867020.1"/>
    <property type="molecule type" value="Genomic_DNA"/>
</dbReference>
<evidence type="ECO:0000313" key="1">
    <source>
        <dbReference type="EMBL" id="MBW4867020.1"/>
    </source>
</evidence>
<organism evidence="1 2">
    <name type="scientific">Segatella salivae</name>
    <dbReference type="NCBI Taxonomy" id="228604"/>
    <lineage>
        <taxon>Bacteria</taxon>
        <taxon>Pseudomonadati</taxon>
        <taxon>Bacteroidota</taxon>
        <taxon>Bacteroidia</taxon>
        <taxon>Bacteroidales</taxon>
        <taxon>Prevotellaceae</taxon>
        <taxon>Segatella</taxon>
    </lineage>
</organism>
<reference evidence="1" key="1">
    <citation type="submission" date="2021-07" db="EMBL/GenBank/DDBJ databases">
        <title>Genomic diversity and antimicrobial resistance of Prevotella spp. isolated from chronic lung disease airways.</title>
        <authorList>
            <person name="Webb K.A."/>
            <person name="Olagoke O.S."/>
            <person name="Baird T."/>
            <person name="Neill J."/>
            <person name="Pham A."/>
            <person name="Wells T.J."/>
            <person name="Ramsay K.A."/>
            <person name="Bell S.C."/>
            <person name="Sarovich D.S."/>
            <person name="Price E.P."/>
        </authorList>
    </citation>
    <scope>NUCLEOTIDE SEQUENCE</scope>
    <source>
        <strain evidence="1">SCHI0047.S.3</strain>
    </source>
</reference>
<proteinExistence type="predicted"/>
<sequence length="229" mass="26857">MSTLIVIITIVAVYVWWKKNHYNDSPWVTNRIKGRSEDQKAVIRYFCNEPSCLSKKLISDKEYDEMVQAVLRSNDYKQKALNKIGLDEDQVKEIEPVHFEGFQYDKQSLAKLGADGKYRSSKYQVSWLFFSATQVYLYQNTFSMDQDGKKEATEEYFYKDITNFSTSTDTVETPVYDKEQKKDILENIDSNRFALTVPGDKFYCSMEQNDYTERAIQGMKTMLREKKNA</sequence>
<comment type="caution">
    <text evidence="1">The sequence shown here is derived from an EMBL/GenBank/DDBJ whole genome shotgun (WGS) entry which is preliminary data.</text>
</comment>
<accession>A0AAW4NT61</accession>
<dbReference type="RefSeq" id="WP_219427763.1">
    <property type="nucleotide sequence ID" value="NZ_JAHXRD010000009.1"/>
</dbReference>
<name>A0AAW4NT61_9BACT</name>
<protein>
    <submittedName>
        <fullName evidence="1">Uncharacterized protein</fullName>
    </submittedName>
</protein>